<name>A0A8C5R0S2_9ANUR</name>
<keyword evidence="7" id="KW-1185">Reference proteome</keyword>
<dbReference type="InterPro" id="IPR001496">
    <property type="entry name" value="SOCS_box"/>
</dbReference>
<dbReference type="InterPro" id="IPR036860">
    <property type="entry name" value="SH2_dom_sf"/>
</dbReference>
<evidence type="ECO:0000259" key="4">
    <source>
        <dbReference type="PROSITE" id="PS50001"/>
    </source>
</evidence>
<evidence type="ECO:0000259" key="5">
    <source>
        <dbReference type="PROSITE" id="PS50225"/>
    </source>
</evidence>
<dbReference type="PANTHER" id="PTHR10155">
    <property type="entry name" value="PHOSPHATIDYLINOSITOL 3-KINASE REGULATORY SUBUNIT"/>
    <property type="match status" value="1"/>
</dbReference>
<keyword evidence="2 3" id="KW-0727">SH2 domain</keyword>
<dbReference type="Ensembl" id="ENSLLET00000047670.1">
    <property type="protein sequence ID" value="ENSLLEP00000045839.1"/>
    <property type="gene ID" value="ENSLLEG00000029089.1"/>
</dbReference>
<evidence type="ECO:0000256" key="2">
    <source>
        <dbReference type="ARBA" id="ARBA00022999"/>
    </source>
</evidence>
<dbReference type="Proteomes" id="UP000694569">
    <property type="component" value="Unplaced"/>
</dbReference>
<dbReference type="OrthoDB" id="6426624at2759"/>
<dbReference type="AlphaFoldDB" id="A0A8C5R0S2"/>
<dbReference type="Gene3D" id="3.30.505.10">
    <property type="entry name" value="SH2 domain"/>
    <property type="match status" value="1"/>
</dbReference>
<dbReference type="UniPathway" id="UPA00143"/>
<accession>A0A8C5R0S2</accession>
<dbReference type="PROSITE" id="PS50001">
    <property type="entry name" value="SH2"/>
    <property type="match status" value="1"/>
</dbReference>
<dbReference type="GeneTree" id="ENSGT00940000159620"/>
<dbReference type="GO" id="GO:0005942">
    <property type="term" value="C:phosphatidylinositol 3-kinase complex"/>
    <property type="evidence" value="ECO:0007669"/>
    <property type="project" value="TreeGrafter"/>
</dbReference>
<evidence type="ECO:0000256" key="1">
    <source>
        <dbReference type="ARBA" id="ARBA00004906"/>
    </source>
</evidence>
<dbReference type="Pfam" id="PF00017">
    <property type="entry name" value="SH2"/>
    <property type="match status" value="1"/>
</dbReference>
<dbReference type="InterPro" id="IPR000980">
    <property type="entry name" value="SH2"/>
</dbReference>
<reference evidence="6" key="1">
    <citation type="submission" date="2025-08" db="UniProtKB">
        <authorList>
            <consortium name="Ensembl"/>
        </authorList>
    </citation>
    <scope>IDENTIFICATION</scope>
</reference>
<dbReference type="GO" id="GO:0046854">
    <property type="term" value="P:phosphatidylinositol phosphate biosynthetic process"/>
    <property type="evidence" value="ECO:0007669"/>
    <property type="project" value="TreeGrafter"/>
</dbReference>
<evidence type="ECO:0008006" key="8">
    <source>
        <dbReference type="Google" id="ProtNLM"/>
    </source>
</evidence>
<dbReference type="PROSITE" id="PS50225">
    <property type="entry name" value="SOCS"/>
    <property type="match status" value="1"/>
</dbReference>
<feature type="domain" description="SOCS box" evidence="5">
    <location>
        <begin position="209"/>
        <end position="259"/>
    </location>
</feature>
<protein>
    <recommendedName>
        <fullName evidence="8">Suppressor of cytokine signaling 3</fullName>
    </recommendedName>
</protein>
<sequence length="259" mass="28817">MRVYPRIALRPESTFLHSVLTRVIIRTQSGNLGLHSHWFLQPGLISLTMVTLCWSCFHRSLCPSPILAAMSSQAAQLSYHYKSFCGDYEHVETALERLEASGYYWSTLSGTDAKKLLSDQPVGSFLIRDSSDHHHLFTLSLRTSAGITNLRIKLDGPSFYLETVVGAESPPTFPCVVKLVEHYMRLTAAGESDANLCYIEGKDHPAPLMLTQPLNCKVVSLQYLCKRTVVANMPSEASGSVDNVEELPVSKVLRNAFRN</sequence>
<evidence type="ECO:0000313" key="7">
    <source>
        <dbReference type="Proteomes" id="UP000694569"/>
    </source>
</evidence>
<dbReference type="GO" id="GO:0016567">
    <property type="term" value="P:protein ubiquitination"/>
    <property type="evidence" value="ECO:0007669"/>
    <property type="project" value="UniProtKB-UniPathway"/>
</dbReference>
<evidence type="ECO:0000256" key="3">
    <source>
        <dbReference type="PROSITE-ProRule" id="PRU00191"/>
    </source>
</evidence>
<feature type="domain" description="SH2" evidence="4">
    <location>
        <begin position="103"/>
        <end position="214"/>
    </location>
</feature>
<organism evidence="6 7">
    <name type="scientific">Leptobrachium leishanense</name>
    <name type="common">Leishan spiny toad</name>
    <dbReference type="NCBI Taxonomy" id="445787"/>
    <lineage>
        <taxon>Eukaryota</taxon>
        <taxon>Metazoa</taxon>
        <taxon>Chordata</taxon>
        <taxon>Craniata</taxon>
        <taxon>Vertebrata</taxon>
        <taxon>Euteleostomi</taxon>
        <taxon>Amphibia</taxon>
        <taxon>Batrachia</taxon>
        <taxon>Anura</taxon>
        <taxon>Pelobatoidea</taxon>
        <taxon>Megophryidae</taxon>
        <taxon>Leptobrachium</taxon>
    </lineage>
</organism>
<evidence type="ECO:0000313" key="6">
    <source>
        <dbReference type="Ensembl" id="ENSLLEP00000045839.1"/>
    </source>
</evidence>
<dbReference type="GO" id="GO:0046935">
    <property type="term" value="F:1-phosphatidylinositol-3-kinase regulator activity"/>
    <property type="evidence" value="ECO:0007669"/>
    <property type="project" value="TreeGrafter"/>
</dbReference>
<comment type="pathway">
    <text evidence="1">Protein modification; protein ubiquitination.</text>
</comment>
<dbReference type="PANTHER" id="PTHR10155:SF36">
    <property type="entry name" value="SUPPRESSOR OF CYTOKINE SIGNALING 3"/>
    <property type="match status" value="1"/>
</dbReference>
<reference evidence="6" key="2">
    <citation type="submission" date="2025-09" db="UniProtKB">
        <authorList>
            <consortium name="Ensembl"/>
        </authorList>
    </citation>
    <scope>IDENTIFICATION</scope>
</reference>
<dbReference type="SUPFAM" id="SSF55550">
    <property type="entry name" value="SH2 domain"/>
    <property type="match status" value="1"/>
</dbReference>
<proteinExistence type="predicted"/>
<dbReference type="SMART" id="SM00252">
    <property type="entry name" value="SH2"/>
    <property type="match status" value="1"/>
</dbReference>